<comment type="caution">
    <text evidence="3">The sequence shown here is derived from an EMBL/GenBank/DDBJ whole genome shotgun (WGS) entry which is preliminary data.</text>
</comment>
<gene>
    <name evidence="3" type="ORF">ACFQRF_01855</name>
</gene>
<evidence type="ECO:0000313" key="3">
    <source>
        <dbReference type="EMBL" id="MFC7326473.1"/>
    </source>
</evidence>
<keyword evidence="2" id="KW-0472">Membrane</keyword>
<evidence type="ECO:0000313" key="4">
    <source>
        <dbReference type="Proteomes" id="UP001596540"/>
    </source>
</evidence>
<organism evidence="3 4">
    <name type="scientific">Marinactinospora rubrisoli</name>
    <dbReference type="NCBI Taxonomy" id="2715399"/>
    <lineage>
        <taxon>Bacteria</taxon>
        <taxon>Bacillati</taxon>
        <taxon>Actinomycetota</taxon>
        <taxon>Actinomycetes</taxon>
        <taxon>Streptosporangiales</taxon>
        <taxon>Nocardiopsidaceae</taxon>
        <taxon>Marinactinospora</taxon>
    </lineage>
</organism>
<dbReference type="Proteomes" id="UP001596540">
    <property type="component" value="Unassembled WGS sequence"/>
</dbReference>
<proteinExistence type="predicted"/>
<evidence type="ECO:0000256" key="1">
    <source>
        <dbReference type="SAM" id="MobiDB-lite"/>
    </source>
</evidence>
<dbReference type="SUPFAM" id="SSF101898">
    <property type="entry name" value="NHL repeat"/>
    <property type="match status" value="1"/>
</dbReference>
<keyword evidence="4" id="KW-1185">Reference proteome</keyword>
<dbReference type="Gene3D" id="2.130.10.10">
    <property type="entry name" value="YVTN repeat-like/Quinoprotein amine dehydrogenase"/>
    <property type="match status" value="1"/>
</dbReference>
<accession>A0ABW2KB00</accession>
<feature type="region of interest" description="Disordered" evidence="1">
    <location>
        <begin position="282"/>
        <end position="324"/>
    </location>
</feature>
<keyword evidence="2" id="KW-0812">Transmembrane</keyword>
<protein>
    <recommendedName>
        <fullName evidence="5">WD40 repeat domain-containing protein</fullName>
    </recommendedName>
</protein>
<name>A0ABW2KB00_9ACTN</name>
<reference evidence="4" key="1">
    <citation type="journal article" date="2019" name="Int. J. Syst. Evol. Microbiol.">
        <title>The Global Catalogue of Microorganisms (GCM) 10K type strain sequencing project: providing services to taxonomists for standard genome sequencing and annotation.</title>
        <authorList>
            <consortium name="The Broad Institute Genomics Platform"/>
            <consortium name="The Broad Institute Genome Sequencing Center for Infectious Disease"/>
            <person name="Wu L."/>
            <person name="Ma J."/>
        </authorList>
    </citation>
    <scope>NUCLEOTIDE SEQUENCE [LARGE SCALE GENOMIC DNA]</scope>
    <source>
        <strain evidence="4">CGMCC 4.7382</strain>
    </source>
</reference>
<keyword evidence="2" id="KW-1133">Transmembrane helix</keyword>
<feature type="compositionally biased region" description="Pro residues" evidence="1">
    <location>
        <begin position="295"/>
        <end position="307"/>
    </location>
</feature>
<dbReference type="InterPro" id="IPR015943">
    <property type="entry name" value="WD40/YVTN_repeat-like_dom_sf"/>
</dbReference>
<sequence>MTSARTVPAGRDGVLAVLLMLLPVTLGATPSPDESAAAGAPEGSEVAFRLSDPRIAESSGLVASRLHDGVYWTHNDSGDQYGPDVYAVNERGETLAVVRLTGAGVEARDWEAISMGADDSGAPAVFVGDIGDNLDGGWPDVRVYRFAEPAVLTDQTVAATTFTLRYADGARNAEGMMIDPRDNRLYVTSKEVGGGLYAAPEQLTPDGVNELTRVASAPLYVTDAAFSPDGSRYAIRTYWNANVYDATDGVPGRMVERVTLPRTDQGESLAFTPEGTALMAGTEGGDSPVWRVPLPSAPEPSPAPSREPAPVTASPDRPSAEEGSALPLILGGGLGAAVVIGGIVWLARRG</sequence>
<evidence type="ECO:0008006" key="5">
    <source>
        <dbReference type="Google" id="ProtNLM"/>
    </source>
</evidence>
<dbReference type="RefSeq" id="WP_379868244.1">
    <property type="nucleotide sequence ID" value="NZ_JBHTBH010000001.1"/>
</dbReference>
<dbReference type="EMBL" id="JBHTBH010000001">
    <property type="protein sequence ID" value="MFC7326473.1"/>
    <property type="molecule type" value="Genomic_DNA"/>
</dbReference>
<feature type="transmembrane region" description="Helical" evidence="2">
    <location>
        <begin position="325"/>
        <end position="347"/>
    </location>
</feature>
<evidence type="ECO:0000256" key="2">
    <source>
        <dbReference type="SAM" id="Phobius"/>
    </source>
</evidence>